<organism evidence="1">
    <name type="scientific">Schistosoma haematobium</name>
    <name type="common">Blood fluke</name>
    <dbReference type="NCBI Taxonomy" id="6185"/>
    <lineage>
        <taxon>Eukaryota</taxon>
        <taxon>Metazoa</taxon>
        <taxon>Spiralia</taxon>
        <taxon>Lophotrochozoa</taxon>
        <taxon>Platyhelminthes</taxon>
        <taxon>Trematoda</taxon>
        <taxon>Digenea</taxon>
        <taxon>Strigeidida</taxon>
        <taxon>Schistosomatoidea</taxon>
        <taxon>Schistosomatidae</taxon>
        <taxon>Schistosoma</taxon>
    </lineage>
</organism>
<dbReference type="EMBL" id="KL250762">
    <property type="protein sequence ID" value="KGB36307.1"/>
    <property type="molecule type" value="Genomic_DNA"/>
</dbReference>
<protein>
    <submittedName>
        <fullName evidence="1">Uncharacterized protein</fullName>
    </submittedName>
</protein>
<name>A0A094ZQB3_SCHHA</name>
<gene>
    <name evidence="1" type="ORF">MS3_04604</name>
</gene>
<evidence type="ECO:0000313" key="1">
    <source>
        <dbReference type="EMBL" id="KGB36307.1"/>
    </source>
</evidence>
<proteinExistence type="predicted"/>
<dbReference type="AlphaFoldDB" id="A0A094ZQB3"/>
<accession>A0A094ZQB3</accession>
<reference evidence="1" key="1">
    <citation type="journal article" date="2012" name="Nat. Genet.">
        <title>Whole-genome sequence of Schistosoma haematobium.</title>
        <authorList>
            <person name="Young N.D."/>
            <person name="Jex A.R."/>
            <person name="Li B."/>
            <person name="Liu S."/>
            <person name="Yang L."/>
            <person name="Xiong Z."/>
            <person name="Li Y."/>
            <person name="Cantacessi C."/>
            <person name="Hall R.S."/>
            <person name="Xu X."/>
            <person name="Chen F."/>
            <person name="Wu X."/>
            <person name="Zerlotini A."/>
            <person name="Oliveira G."/>
            <person name="Hofmann A."/>
            <person name="Zhang G."/>
            <person name="Fang X."/>
            <person name="Kang Y."/>
            <person name="Campbell B.E."/>
            <person name="Loukas A."/>
            <person name="Ranganathan S."/>
            <person name="Rollinson D."/>
            <person name="Rinaldi G."/>
            <person name="Brindley P.J."/>
            <person name="Yang H."/>
            <person name="Wang J."/>
            <person name="Wang J."/>
            <person name="Gasser R.B."/>
        </authorList>
    </citation>
    <scope>NUCLEOTIDE SEQUENCE [LARGE SCALE GENOMIC DNA]</scope>
</reference>
<sequence length="79" mass="8670">MYPEEAEISTALEENIDDKPINIPTDGNHFCAPFIDIISADSSTIFSSLSLESCKQETIALEQFDSHSEGSLKTFGKIT</sequence>